<dbReference type="RefSeq" id="WP_161709639.1">
    <property type="nucleotide sequence ID" value="NZ_JAABLQ010000004.1"/>
</dbReference>
<dbReference type="GO" id="GO:0005886">
    <property type="term" value="C:plasma membrane"/>
    <property type="evidence" value="ECO:0007669"/>
    <property type="project" value="UniProtKB-SubCell"/>
</dbReference>
<evidence type="ECO:0000256" key="4">
    <source>
        <dbReference type="ARBA" id="ARBA00022692"/>
    </source>
</evidence>
<feature type="transmembrane region" description="Helical" evidence="7">
    <location>
        <begin position="132"/>
        <end position="152"/>
    </location>
</feature>
<feature type="transmembrane region" description="Helical" evidence="7">
    <location>
        <begin position="79"/>
        <end position="98"/>
    </location>
</feature>
<evidence type="ECO:0000256" key="7">
    <source>
        <dbReference type="SAM" id="Phobius"/>
    </source>
</evidence>
<accession>A0A7X5JBC5</accession>
<proteinExistence type="inferred from homology"/>
<keyword evidence="5 7" id="KW-1133">Transmembrane helix</keyword>
<dbReference type="AlphaFoldDB" id="A0A7X5JBC5"/>
<dbReference type="EMBL" id="JAABLQ010000004">
    <property type="protein sequence ID" value="NBN80356.1"/>
    <property type="molecule type" value="Genomic_DNA"/>
</dbReference>
<keyword evidence="6 7" id="KW-0472">Membrane</keyword>
<protein>
    <submittedName>
        <fullName evidence="9">Trimeric intracellular cation channel family protein</fullName>
    </submittedName>
</protein>
<evidence type="ECO:0000256" key="2">
    <source>
        <dbReference type="ARBA" id="ARBA00008193"/>
    </source>
</evidence>
<feature type="transmembrane region" description="Helical" evidence="7">
    <location>
        <begin position="20"/>
        <end position="39"/>
    </location>
</feature>
<dbReference type="Pfam" id="PF03458">
    <property type="entry name" value="Gly_transporter"/>
    <property type="match status" value="2"/>
</dbReference>
<evidence type="ECO:0000256" key="5">
    <source>
        <dbReference type="ARBA" id="ARBA00022989"/>
    </source>
</evidence>
<organism evidence="9 10">
    <name type="scientific">Pannonibacter tanglangensis</name>
    <dbReference type="NCBI Taxonomy" id="2750084"/>
    <lineage>
        <taxon>Bacteria</taxon>
        <taxon>Pseudomonadati</taxon>
        <taxon>Pseudomonadota</taxon>
        <taxon>Alphaproteobacteria</taxon>
        <taxon>Hyphomicrobiales</taxon>
        <taxon>Stappiaceae</taxon>
        <taxon>Pannonibacter</taxon>
    </lineage>
</organism>
<keyword evidence="4 7" id="KW-0812">Transmembrane</keyword>
<evidence type="ECO:0000256" key="6">
    <source>
        <dbReference type="ARBA" id="ARBA00023136"/>
    </source>
</evidence>
<dbReference type="PANTHER" id="PTHR30506">
    <property type="entry name" value="INNER MEMBRANE PROTEIN"/>
    <property type="match status" value="1"/>
</dbReference>
<gene>
    <name evidence="9" type="ORF">GWI72_18910</name>
</gene>
<reference evidence="10" key="1">
    <citation type="submission" date="2020-01" db="EMBL/GenBank/DDBJ databases">
        <authorList>
            <person name="Fang Y."/>
            <person name="Sun R."/>
            <person name="Nie L."/>
            <person name="He J."/>
            <person name="Hao L."/>
            <person name="Wang L."/>
            <person name="Su S."/>
            <person name="Lv E."/>
            <person name="Zhang Z."/>
            <person name="Xie R."/>
            <person name="Liu H."/>
        </authorList>
    </citation>
    <scope>NUCLEOTIDE SEQUENCE [LARGE SCALE GENOMIC DNA]</scope>
    <source>
        <strain evidence="10">XCT-53</strain>
    </source>
</reference>
<evidence type="ECO:0000256" key="3">
    <source>
        <dbReference type="ARBA" id="ARBA00022475"/>
    </source>
</evidence>
<dbReference type="PANTHER" id="PTHR30506:SF3">
    <property type="entry name" value="UPF0126 INNER MEMBRANE PROTEIN YADS-RELATED"/>
    <property type="match status" value="1"/>
</dbReference>
<comment type="caution">
    <text evidence="9">The sequence shown here is derived from an EMBL/GenBank/DDBJ whole genome shotgun (WGS) entry which is preliminary data.</text>
</comment>
<evidence type="ECO:0000259" key="8">
    <source>
        <dbReference type="Pfam" id="PF03458"/>
    </source>
</evidence>
<feature type="domain" description="Glycine transporter" evidence="8">
    <location>
        <begin position="22"/>
        <end position="94"/>
    </location>
</feature>
<name>A0A7X5JBC5_9HYPH</name>
<comment type="subcellular location">
    <subcellularLocation>
        <location evidence="1">Cell membrane</location>
        <topology evidence="1">Multi-pass membrane protein</topology>
    </subcellularLocation>
</comment>
<evidence type="ECO:0000313" key="10">
    <source>
        <dbReference type="Proteomes" id="UP000586722"/>
    </source>
</evidence>
<feature type="transmembrane region" description="Helical" evidence="7">
    <location>
        <begin position="164"/>
        <end position="184"/>
    </location>
</feature>
<comment type="similarity">
    <text evidence="2">Belongs to the UPF0126 family.</text>
</comment>
<keyword evidence="10" id="KW-1185">Reference proteome</keyword>
<evidence type="ECO:0000313" key="9">
    <source>
        <dbReference type="EMBL" id="NBN80356.1"/>
    </source>
</evidence>
<evidence type="ECO:0000256" key="1">
    <source>
        <dbReference type="ARBA" id="ARBA00004651"/>
    </source>
</evidence>
<dbReference type="InterPro" id="IPR005115">
    <property type="entry name" value="Gly_transporter"/>
</dbReference>
<dbReference type="Proteomes" id="UP000586722">
    <property type="component" value="Unassembled WGS sequence"/>
</dbReference>
<keyword evidence="3" id="KW-1003">Cell membrane</keyword>
<feature type="domain" description="Glycine transporter" evidence="8">
    <location>
        <begin position="107"/>
        <end position="179"/>
    </location>
</feature>
<feature type="transmembrane region" description="Helical" evidence="7">
    <location>
        <begin position="46"/>
        <end position="67"/>
    </location>
</feature>
<sequence length="220" mass="23179">MAQPLDLPLDLPIDPLLNFLQILDYLGVAVFAVTGAIVASRKNMDLIAFLFFATMTGIGGGTLRDLILGVPVFWTRSEGYLLVCFTVSVLMWFGAHIVEGWGKPLRWADAVGLAAYCVMGSAKALSVSEMPVVAVLMGVATATFGGILRDVVVGDPSAIVKPELYISAAVIGSTVFVILTILGLSLWPAAIIGAAAAFVLRAGAITRGWTLPSYRPPAAR</sequence>